<accession>A0A7D9IAH3</accession>
<evidence type="ECO:0000313" key="4">
    <source>
        <dbReference type="Proteomes" id="UP001152795"/>
    </source>
</evidence>
<keyword evidence="4" id="KW-1185">Reference proteome</keyword>
<dbReference type="Pfam" id="PF21787">
    <property type="entry name" value="TNP-like_RNaseH_N"/>
    <property type="match status" value="1"/>
</dbReference>
<proteinExistence type="predicted"/>
<dbReference type="AlphaFoldDB" id="A0A7D9IAH3"/>
<evidence type="ECO:0000256" key="1">
    <source>
        <dbReference type="SAM" id="MobiDB-lite"/>
    </source>
</evidence>
<evidence type="ECO:0000259" key="2">
    <source>
        <dbReference type="Pfam" id="PF21787"/>
    </source>
</evidence>
<dbReference type="InterPro" id="IPR048365">
    <property type="entry name" value="TNP-like_RNaseH_N"/>
</dbReference>
<sequence>MSPAAKILHEHNYARCNEEPQDDEDLTEDAQDEEPDRSELQQKLRQKIKSLPQQLRRSKKKITEHERSHFTFTRKIGHKHRTGRSIIPLPNQTLLRKWSSSVNCEPGFFKEVFTALASKVSRDAIKKDCCLIIDAMAIRKQTIWDTKKDCYAGFADYGQGGPILDDPETLASEAHVFLLVEARSHWKCPIGNFLTDKISSTYQAQLINMALEMAAEAGLKVWSITADGTSVNLSNFRKLGCQFGTTYDTIDPKFKHPTTGEDVFVVTDPCHMLKLARNAFAHLGTIIDNEGEKNTVAEFSATVPPSRTEGIEDGQQVITQPHQIRKAQNECSASSSDVKLFSG</sequence>
<feature type="compositionally biased region" description="Basic and acidic residues" evidence="1">
    <location>
        <begin position="7"/>
        <end position="18"/>
    </location>
</feature>
<dbReference type="Proteomes" id="UP001152795">
    <property type="component" value="Unassembled WGS sequence"/>
</dbReference>
<dbReference type="OrthoDB" id="7608251at2759"/>
<organism evidence="3 4">
    <name type="scientific">Paramuricea clavata</name>
    <name type="common">Red gorgonian</name>
    <name type="synonym">Violescent sea-whip</name>
    <dbReference type="NCBI Taxonomy" id="317549"/>
    <lineage>
        <taxon>Eukaryota</taxon>
        <taxon>Metazoa</taxon>
        <taxon>Cnidaria</taxon>
        <taxon>Anthozoa</taxon>
        <taxon>Octocorallia</taxon>
        <taxon>Malacalcyonacea</taxon>
        <taxon>Plexauridae</taxon>
        <taxon>Paramuricea</taxon>
    </lineage>
</organism>
<feature type="compositionally biased region" description="Acidic residues" evidence="1">
    <location>
        <begin position="19"/>
        <end position="36"/>
    </location>
</feature>
<dbReference type="EMBL" id="CACRXK020004101">
    <property type="protein sequence ID" value="CAB4001495.1"/>
    <property type="molecule type" value="Genomic_DNA"/>
</dbReference>
<evidence type="ECO:0000313" key="3">
    <source>
        <dbReference type="EMBL" id="CAB4001495.1"/>
    </source>
</evidence>
<comment type="caution">
    <text evidence="3">The sequence shown here is derived from an EMBL/GenBank/DDBJ whole genome shotgun (WGS) entry which is preliminary data.</text>
</comment>
<gene>
    <name evidence="3" type="ORF">PACLA_8A002045</name>
</gene>
<name>A0A7D9IAH3_PARCT</name>
<feature type="region of interest" description="Disordered" evidence="1">
    <location>
        <begin position="1"/>
        <end position="44"/>
    </location>
</feature>
<feature type="domain" description="Transposable element P transposase-like RNase H" evidence="2">
    <location>
        <begin position="104"/>
        <end position="240"/>
    </location>
</feature>
<protein>
    <submittedName>
        <fullName evidence="3">THAP domain-containing 9, partial</fullName>
    </submittedName>
</protein>
<reference evidence="3" key="1">
    <citation type="submission" date="2020-04" db="EMBL/GenBank/DDBJ databases">
        <authorList>
            <person name="Alioto T."/>
            <person name="Alioto T."/>
            <person name="Gomez Garrido J."/>
        </authorList>
    </citation>
    <scope>NUCLEOTIDE SEQUENCE</scope>
    <source>
        <strain evidence="3">A484AB</strain>
    </source>
</reference>